<keyword evidence="6" id="KW-1185">Reference proteome</keyword>
<comment type="caution">
    <text evidence="5">The sequence shown here is derived from an EMBL/GenBank/DDBJ whole genome shotgun (WGS) entry which is preliminary data.</text>
</comment>
<dbReference type="CDD" id="cd19071">
    <property type="entry name" value="AKR_AKR1-5-like"/>
    <property type="match status" value="1"/>
</dbReference>
<dbReference type="Gene3D" id="3.20.20.100">
    <property type="entry name" value="NADP-dependent oxidoreductase domain"/>
    <property type="match status" value="1"/>
</dbReference>
<dbReference type="PANTHER" id="PTHR43827">
    <property type="entry name" value="2,5-DIKETO-D-GLUCONIC ACID REDUCTASE"/>
    <property type="match status" value="1"/>
</dbReference>
<dbReference type="Proteomes" id="UP000289193">
    <property type="component" value="Unassembled WGS sequence"/>
</dbReference>
<evidence type="ECO:0000259" key="4">
    <source>
        <dbReference type="Pfam" id="PF00248"/>
    </source>
</evidence>
<dbReference type="Pfam" id="PF00248">
    <property type="entry name" value="Aldo_ket_red"/>
    <property type="match status" value="1"/>
</dbReference>
<dbReference type="GO" id="GO:0016616">
    <property type="term" value="F:oxidoreductase activity, acting on the CH-OH group of donors, NAD or NADP as acceptor"/>
    <property type="evidence" value="ECO:0007669"/>
    <property type="project" value="UniProtKB-ARBA"/>
</dbReference>
<comment type="similarity">
    <text evidence="1">Belongs to the aldo/keto reductase family.</text>
</comment>
<dbReference type="AlphaFoldDB" id="A0AAX2ACJ2"/>
<dbReference type="InterPro" id="IPR023210">
    <property type="entry name" value="NADP_OxRdtase_dom"/>
</dbReference>
<sequence>MIMPNMIYGTAWKQEDTASLVEEALLCGFKAIDTACQPKHYREDLVGVGLENAIKKGIKREEIFLQTKFTPLSGQDRANMPYEVSDDILIQLEKSFYKSKQNLKVDFIDSYLIHSPFAPLEDLIKVYRTMEEFVTSKEVGQIGISNCYDINLLSYLYDIAKVKPRVIQNRFYAQSDYDKEIREFARQKGIMYQCFWSLTANPHLLKLDEVQTLAKNYKRTVPQIFYKFLNHLGITPLNGTTSKTHMLEDLDIKNFSLEEDEVNSILRYL</sequence>
<keyword evidence="2" id="KW-0521">NADP</keyword>
<organism evidence="5 6">
    <name type="scientific">Halarcobacter bivalviorum</name>
    <dbReference type="NCBI Taxonomy" id="663364"/>
    <lineage>
        <taxon>Bacteria</taxon>
        <taxon>Pseudomonadati</taxon>
        <taxon>Campylobacterota</taxon>
        <taxon>Epsilonproteobacteria</taxon>
        <taxon>Campylobacterales</taxon>
        <taxon>Arcobacteraceae</taxon>
        <taxon>Halarcobacter</taxon>
    </lineage>
</organism>
<feature type="domain" description="NADP-dependent oxidoreductase" evidence="4">
    <location>
        <begin position="12"/>
        <end position="265"/>
    </location>
</feature>
<reference evidence="5 6" key="1">
    <citation type="submission" date="2017-10" db="EMBL/GenBank/DDBJ databases">
        <title>Genomics of the genus Arcobacter.</title>
        <authorList>
            <person name="Perez-Cataluna A."/>
            <person name="Figueras M.J."/>
        </authorList>
    </citation>
    <scope>NUCLEOTIDE SEQUENCE [LARGE SCALE GENOMIC DNA]</scope>
    <source>
        <strain evidence="5 6">CECT 7835</strain>
    </source>
</reference>
<dbReference type="InterPro" id="IPR020471">
    <property type="entry name" value="AKR"/>
</dbReference>
<protein>
    <submittedName>
        <fullName evidence="5">Aldo/keto reductase</fullName>
    </submittedName>
</protein>
<dbReference type="SUPFAM" id="SSF51430">
    <property type="entry name" value="NAD(P)-linked oxidoreductase"/>
    <property type="match status" value="1"/>
</dbReference>
<dbReference type="InterPro" id="IPR036812">
    <property type="entry name" value="NAD(P)_OxRdtase_dom_sf"/>
</dbReference>
<dbReference type="EMBL" id="PDKM01000001">
    <property type="protein sequence ID" value="RXK11191.1"/>
    <property type="molecule type" value="Genomic_DNA"/>
</dbReference>
<proteinExistence type="inferred from homology"/>
<name>A0AAX2ACJ2_9BACT</name>
<evidence type="ECO:0000313" key="6">
    <source>
        <dbReference type="Proteomes" id="UP000289193"/>
    </source>
</evidence>
<evidence type="ECO:0000256" key="3">
    <source>
        <dbReference type="ARBA" id="ARBA00023002"/>
    </source>
</evidence>
<dbReference type="PANTHER" id="PTHR43827:SF3">
    <property type="entry name" value="NADP-DEPENDENT OXIDOREDUCTASE DOMAIN-CONTAINING PROTEIN"/>
    <property type="match status" value="1"/>
</dbReference>
<evidence type="ECO:0000256" key="1">
    <source>
        <dbReference type="ARBA" id="ARBA00007905"/>
    </source>
</evidence>
<dbReference type="PRINTS" id="PR00069">
    <property type="entry name" value="ALDKETRDTASE"/>
</dbReference>
<evidence type="ECO:0000256" key="2">
    <source>
        <dbReference type="ARBA" id="ARBA00022857"/>
    </source>
</evidence>
<accession>A0AAX2ACJ2</accession>
<keyword evidence="3" id="KW-0560">Oxidoreductase</keyword>
<evidence type="ECO:0000313" key="5">
    <source>
        <dbReference type="EMBL" id="RXK11191.1"/>
    </source>
</evidence>
<gene>
    <name evidence="5" type="ORF">CRV05_02155</name>
</gene>